<feature type="active site" evidence="3">
    <location>
        <position position="259"/>
    </location>
</feature>
<organism evidence="6 7">
    <name type="scientific">Jiangella alkaliphila</name>
    <dbReference type="NCBI Taxonomy" id="419479"/>
    <lineage>
        <taxon>Bacteria</taxon>
        <taxon>Bacillati</taxon>
        <taxon>Actinomycetota</taxon>
        <taxon>Actinomycetes</taxon>
        <taxon>Jiangellales</taxon>
        <taxon>Jiangellaceae</taxon>
        <taxon>Jiangella</taxon>
    </lineage>
</organism>
<dbReference type="EMBL" id="LT629791">
    <property type="protein sequence ID" value="SDU37556.1"/>
    <property type="molecule type" value="Genomic_DNA"/>
</dbReference>
<keyword evidence="2 4" id="KW-0560">Oxidoreductase</keyword>
<evidence type="ECO:0000313" key="6">
    <source>
        <dbReference type="EMBL" id="SDU37556.1"/>
    </source>
</evidence>
<evidence type="ECO:0000256" key="4">
    <source>
        <dbReference type="RuleBase" id="RU003345"/>
    </source>
</evidence>
<evidence type="ECO:0000256" key="1">
    <source>
        <dbReference type="ARBA" id="ARBA00009986"/>
    </source>
</evidence>
<evidence type="ECO:0000259" key="5">
    <source>
        <dbReference type="Pfam" id="PF00171"/>
    </source>
</evidence>
<proteinExistence type="inferred from homology"/>
<evidence type="ECO:0000313" key="7">
    <source>
        <dbReference type="Proteomes" id="UP000182977"/>
    </source>
</evidence>
<reference evidence="7" key="1">
    <citation type="submission" date="2016-10" db="EMBL/GenBank/DDBJ databases">
        <authorList>
            <person name="Varghese N."/>
            <person name="Submissions S."/>
        </authorList>
    </citation>
    <scope>NUCLEOTIDE SEQUENCE [LARGE SCALE GENOMIC DNA]</scope>
    <source>
        <strain evidence="7">DSM 45079</strain>
    </source>
</reference>
<dbReference type="FunFam" id="3.40.309.10:FF:000009">
    <property type="entry name" value="Aldehyde dehydrogenase A"/>
    <property type="match status" value="1"/>
</dbReference>
<sequence length="489" mass="51859">MNQADGRGTDPVAHDWRLLSGGRLTKAAGDATYDVENPATGRPLAQVPDASAADVANAVQAADEASAGWAGADVRERAAVVRRLADVLDEHVEEIARLDSLDGGFPLWMMRKDIGTAGDRMRMFADWALHLRGETIPSSPGNVHFTERVPFGVVARIIAYNHPGMFGASKIAAPLVAGNTVVLKPSDLTPLSALRLGELWAEHVPAGVLSVVSGSGPETGDALVRHPAVRRIAFTGSPQTGRAIQRAAAESGVKDVSLELGGKNALVVFPDADLDAVVDGAVKGMNFPFAGQSCGSTSRVLAHADVAADLVERLRERLAKVVAGGPFDDGVTMGPLISAAHRDRVAGHVRTALEEGARLVHGDAEPEAAAGHYYPATLLDGVRPDMRVARTEVFGPVISVLTFRTEQEAVDVANGVDFGLTASVYTRDFDRAHRVARAMRAGYVWVNDTSTHFIGMPFGGVKDSGVGREESMEELLGYTQVKTYNLVLR</sequence>
<dbReference type="PROSITE" id="PS00687">
    <property type="entry name" value="ALDEHYDE_DEHYDR_GLU"/>
    <property type="match status" value="1"/>
</dbReference>
<accession>A0A1H2I0W2</accession>
<protein>
    <submittedName>
        <fullName evidence="6">2-formylbenzoate dehydrogenase</fullName>
    </submittedName>
</protein>
<dbReference type="InterPro" id="IPR016163">
    <property type="entry name" value="Ald_DH_C"/>
</dbReference>
<dbReference type="RefSeq" id="WP_231948768.1">
    <property type="nucleotide sequence ID" value="NZ_KQ061220.1"/>
</dbReference>
<comment type="similarity">
    <text evidence="1 4">Belongs to the aldehyde dehydrogenase family.</text>
</comment>
<dbReference type="PANTHER" id="PTHR11699">
    <property type="entry name" value="ALDEHYDE DEHYDROGENASE-RELATED"/>
    <property type="match status" value="1"/>
</dbReference>
<gene>
    <name evidence="6" type="ORF">SAMN04488563_1357</name>
</gene>
<dbReference type="Pfam" id="PF00171">
    <property type="entry name" value="Aldedh"/>
    <property type="match status" value="1"/>
</dbReference>
<evidence type="ECO:0000256" key="3">
    <source>
        <dbReference type="PROSITE-ProRule" id="PRU10007"/>
    </source>
</evidence>
<dbReference type="InterPro" id="IPR029510">
    <property type="entry name" value="Ald_DH_CS_GLU"/>
</dbReference>
<name>A0A1H2I0W2_9ACTN</name>
<dbReference type="AlphaFoldDB" id="A0A1H2I0W2"/>
<dbReference type="STRING" id="419479.SAMN04488563_1357"/>
<dbReference type="InterPro" id="IPR015590">
    <property type="entry name" value="Aldehyde_DH_dom"/>
</dbReference>
<dbReference type="SUPFAM" id="SSF53720">
    <property type="entry name" value="ALDH-like"/>
    <property type="match status" value="1"/>
</dbReference>
<feature type="domain" description="Aldehyde dehydrogenase" evidence="5">
    <location>
        <begin position="29"/>
        <end position="483"/>
    </location>
</feature>
<dbReference type="FunFam" id="3.40.605.10:FF:000007">
    <property type="entry name" value="NAD/NADP-dependent betaine aldehyde dehydrogenase"/>
    <property type="match status" value="1"/>
</dbReference>
<dbReference type="GO" id="GO:0016620">
    <property type="term" value="F:oxidoreductase activity, acting on the aldehyde or oxo group of donors, NAD or NADP as acceptor"/>
    <property type="evidence" value="ECO:0007669"/>
    <property type="project" value="InterPro"/>
</dbReference>
<dbReference type="Gene3D" id="3.40.309.10">
    <property type="entry name" value="Aldehyde Dehydrogenase, Chain A, domain 2"/>
    <property type="match status" value="1"/>
</dbReference>
<dbReference type="Gene3D" id="3.40.605.10">
    <property type="entry name" value="Aldehyde Dehydrogenase, Chain A, domain 1"/>
    <property type="match status" value="1"/>
</dbReference>
<keyword evidence="7" id="KW-1185">Reference proteome</keyword>
<dbReference type="InterPro" id="IPR016162">
    <property type="entry name" value="Ald_DH_N"/>
</dbReference>
<dbReference type="InterPro" id="IPR016161">
    <property type="entry name" value="Ald_DH/histidinol_DH"/>
</dbReference>
<evidence type="ECO:0000256" key="2">
    <source>
        <dbReference type="ARBA" id="ARBA00023002"/>
    </source>
</evidence>
<dbReference type="Proteomes" id="UP000182977">
    <property type="component" value="Chromosome I"/>
</dbReference>